<dbReference type="SUPFAM" id="SSF116734">
    <property type="entry name" value="DNA methylase specificity domain"/>
    <property type="match status" value="2"/>
</dbReference>
<dbReference type="InterPro" id="IPR000055">
    <property type="entry name" value="Restrct_endonuc_typeI_TRD"/>
</dbReference>
<dbReference type="EMBL" id="CAEZSR010000049">
    <property type="protein sequence ID" value="CAB4558280.1"/>
    <property type="molecule type" value="Genomic_DNA"/>
</dbReference>
<protein>
    <submittedName>
        <fullName evidence="5">Unannotated protein</fullName>
    </submittedName>
</protein>
<gene>
    <name evidence="5" type="ORF">UFOPK1493_01576</name>
</gene>
<dbReference type="InterPro" id="IPR044946">
    <property type="entry name" value="Restrct_endonuc_typeI_TRD_sf"/>
</dbReference>
<dbReference type="Gene3D" id="3.90.220.20">
    <property type="entry name" value="DNA methylase specificity domains"/>
    <property type="match status" value="2"/>
</dbReference>
<dbReference type="Gene3D" id="1.10.287.1120">
    <property type="entry name" value="Bipartite methylase S protein"/>
    <property type="match status" value="1"/>
</dbReference>
<dbReference type="GO" id="GO:0003677">
    <property type="term" value="F:DNA binding"/>
    <property type="evidence" value="ECO:0007669"/>
    <property type="project" value="UniProtKB-KW"/>
</dbReference>
<sequence length="408" mass="44771">MSPIGTVRAKTLFREVVERGWDLPLASVTKDGGVELRADLDISVWNPGDDTSMYKRVLPGDFVIGLRSFQNGIGSSRLTGLVSPAYTVLRPVAPVDHRYFHHYFKSGVFISELANVAQGIRQGRTIGTEDFYNLKLRVPAIAEQRAIAGFLDRETTRIDALIAAKRRMIELLDARFQVRGHRLLTGSAEASADTWTPGPRWLGPVPRSWKPYKVASFLSTGSGTTPASDRSDYYSEEGVPWVTTAELRETVITGSAKCVTEVALREHSALKVFPPGTVLVAMYGATVGRVGVLGVHAAMNQACCAVTGDGLLSRSFLYWWLRLHRSDLLEMAYGSGQPNISQDTIRSLRVPAPDLPTQEAIARKLSEEADRNSEITSTLTRQTNLLVERRQALITAAVTSEIETEVAA</sequence>
<dbReference type="PANTHER" id="PTHR30408">
    <property type="entry name" value="TYPE-1 RESTRICTION ENZYME ECOKI SPECIFICITY PROTEIN"/>
    <property type="match status" value="1"/>
</dbReference>
<dbReference type="PANTHER" id="PTHR30408:SF12">
    <property type="entry name" value="TYPE I RESTRICTION ENZYME MJAVIII SPECIFICITY SUBUNIT"/>
    <property type="match status" value="1"/>
</dbReference>
<keyword evidence="3" id="KW-0238">DNA-binding</keyword>
<evidence type="ECO:0000256" key="3">
    <source>
        <dbReference type="ARBA" id="ARBA00023125"/>
    </source>
</evidence>
<evidence type="ECO:0000259" key="4">
    <source>
        <dbReference type="Pfam" id="PF01420"/>
    </source>
</evidence>
<keyword evidence="2" id="KW-0680">Restriction system</keyword>
<name>A0A6J6D348_9ZZZZ</name>
<dbReference type="AlphaFoldDB" id="A0A6J6D348"/>
<evidence type="ECO:0000256" key="1">
    <source>
        <dbReference type="ARBA" id="ARBA00010923"/>
    </source>
</evidence>
<dbReference type="CDD" id="cd17280">
    <property type="entry name" value="RMtype1_S_MspEN3ORF6650P_TRD2-CR2_like"/>
    <property type="match status" value="1"/>
</dbReference>
<evidence type="ECO:0000256" key="2">
    <source>
        <dbReference type="ARBA" id="ARBA00022747"/>
    </source>
</evidence>
<dbReference type="Pfam" id="PF01420">
    <property type="entry name" value="Methylase_S"/>
    <property type="match status" value="1"/>
</dbReference>
<dbReference type="GO" id="GO:0009307">
    <property type="term" value="P:DNA restriction-modification system"/>
    <property type="evidence" value="ECO:0007669"/>
    <property type="project" value="UniProtKB-KW"/>
</dbReference>
<organism evidence="5">
    <name type="scientific">freshwater metagenome</name>
    <dbReference type="NCBI Taxonomy" id="449393"/>
    <lineage>
        <taxon>unclassified sequences</taxon>
        <taxon>metagenomes</taxon>
        <taxon>ecological metagenomes</taxon>
    </lineage>
</organism>
<comment type="similarity">
    <text evidence="1">Belongs to the type-I restriction system S methylase family.</text>
</comment>
<dbReference type="InterPro" id="IPR052021">
    <property type="entry name" value="Type-I_RS_S_subunit"/>
</dbReference>
<accession>A0A6J6D348</accession>
<proteinExistence type="inferred from homology"/>
<reference evidence="5" key="1">
    <citation type="submission" date="2020-05" db="EMBL/GenBank/DDBJ databases">
        <authorList>
            <person name="Chiriac C."/>
            <person name="Salcher M."/>
            <person name="Ghai R."/>
            <person name="Kavagutti S V."/>
        </authorList>
    </citation>
    <scope>NUCLEOTIDE SEQUENCE</scope>
</reference>
<feature type="domain" description="Type I restriction modification DNA specificity" evidence="4">
    <location>
        <begin position="206"/>
        <end position="378"/>
    </location>
</feature>
<evidence type="ECO:0000313" key="5">
    <source>
        <dbReference type="EMBL" id="CAB4558280.1"/>
    </source>
</evidence>